<dbReference type="EnsemblMetazoa" id="BGLB023023-RC">
    <property type="protein sequence ID" value="BGLB023023-PC"/>
    <property type="gene ID" value="BGLB023023"/>
</dbReference>
<dbReference type="Pfam" id="PF05334">
    <property type="entry name" value="DUF719"/>
    <property type="match status" value="2"/>
</dbReference>
<feature type="coiled-coil region" evidence="3">
    <location>
        <begin position="433"/>
        <end position="460"/>
    </location>
</feature>
<evidence type="ECO:0000313" key="5">
    <source>
        <dbReference type="EnsemblMetazoa" id="BGLB023023-PC"/>
    </source>
</evidence>
<dbReference type="VEuPathDB" id="VectorBase:BGLB023023"/>
<feature type="compositionally biased region" description="Polar residues" evidence="4">
    <location>
        <begin position="78"/>
        <end position="88"/>
    </location>
</feature>
<evidence type="ECO:0000256" key="3">
    <source>
        <dbReference type="SAM" id="Coils"/>
    </source>
</evidence>
<dbReference type="RefSeq" id="XP_013064641.2">
    <property type="nucleotide sequence ID" value="XM_013209187.2"/>
</dbReference>
<evidence type="ECO:0000313" key="6">
    <source>
        <dbReference type="Proteomes" id="UP000076420"/>
    </source>
</evidence>
<evidence type="ECO:0000256" key="2">
    <source>
        <dbReference type="ARBA" id="ARBA00022553"/>
    </source>
</evidence>
<evidence type="ECO:0000256" key="1">
    <source>
        <dbReference type="ARBA" id="ARBA00006903"/>
    </source>
</evidence>
<name>A0A2C9KSP7_BIOGL</name>
<keyword evidence="3" id="KW-0175">Coiled coil</keyword>
<organism evidence="5 6">
    <name type="scientific">Biomphalaria glabrata</name>
    <name type="common">Bloodfluke planorb</name>
    <name type="synonym">Freshwater snail</name>
    <dbReference type="NCBI Taxonomy" id="6526"/>
    <lineage>
        <taxon>Eukaryota</taxon>
        <taxon>Metazoa</taxon>
        <taxon>Spiralia</taxon>
        <taxon>Lophotrochozoa</taxon>
        <taxon>Mollusca</taxon>
        <taxon>Gastropoda</taxon>
        <taxon>Heterobranchia</taxon>
        <taxon>Euthyneura</taxon>
        <taxon>Panpulmonata</taxon>
        <taxon>Hygrophila</taxon>
        <taxon>Lymnaeoidea</taxon>
        <taxon>Planorbidae</taxon>
        <taxon>Biomphalaria</taxon>
    </lineage>
</organism>
<reference evidence="5" key="1">
    <citation type="submission" date="2020-05" db="UniProtKB">
        <authorList>
            <consortium name="EnsemblMetazoa"/>
        </authorList>
    </citation>
    <scope>IDENTIFICATION</scope>
    <source>
        <strain evidence="5">BB02</strain>
    </source>
</reference>
<dbReference type="EnsemblMetazoa" id="BGLB023023-RA">
    <property type="protein sequence ID" value="BGLB023023-PA"/>
    <property type="gene ID" value="BGLB023023"/>
</dbReference>
<feature type="region of interest" description="Disordered" evidence="4">
    <location>
        <begin position="275"/>
        <end position="356"/>
    </location>
</feature>
<comment type="similarity">
    <text evidence="1">Belongs to the FAM114 family.</text>
</comment>
<evidence type="ECO:0008006" key="7">
    <source>
        <dbReference type="Google" id="ProtNLM"/>
    </source>
</evidence>
<dbReference type="AlphaFoldDB" id="A0A2C9KSP7"/>
<feature type="region of interest" description="Disordered" evidence="4">
    <location>
        <begin position="1"/>
        <end position="246"/>
    </location>
</feature>
<dbReference type="KEGG" id="bgt:106053609"/>
<feature type="compositionally biased region" description="Polar residues" evidence="4">
    <location>
        <begin position="295"/>
        <end position="312"/>
    </location>
</feature>
<proteinExistence type="inferred from homology"/>
<dbReference type="OrthoDB" id="5597648at2759"/>
<dbReference type="VEuPathDB" id="VectorBase:BGLAX_048355"/>
<feature type="compositionally biased region" description="Basic and acidic residues" evidence="4">
    <location>
        <begin position="17"/>
        <end position="49"/>
    </location>
</feature>
<dbReference type="STRING" id="6526.A0A2C9KSP7"/>
<dbReference type="Proteomes" id="UP000076420">
    <property type="component" value="Unassembled WGS sequence"/>
</dbReference>
<dbReference type="PANTHER" id="PTHR12842">
    <property type="entry name" value="FI01459P"/>
    <property type="match status" value="1"/>
</dbReference>
<accession>A0A2C9KSP7</accession>
<sequence length="697" mass="75937">MSESDDETAFASADEGDDKKSKDTSSPKSKEMKSSETEQKKEIEKKDTGQKQQKQAPKNKKKGKGSNQTNAKEARPATKSSPSQSVATSPKPDVASSSNPDISEAKKESSPKPVGTKENKDLKVGEKTVVESPTPEESRSRARNSPPPESKVDPETDKSEKTSSNITSQKEPKDAGASEKTTATQVKAESRPNTETQSHDVVKTPEKQDIPRGQVDRSQQQEQILQNLGATAEKSSRGGWGWSSWGSTILSAATNSVQTFTHQVGDGLSTIIDSVESSLGIPDPEDLAKDKSATEAGQSPAGTTSAITSQPEETAAVESENVKTQETDKTIDKESESAQEEEKKDKNNGGGWFSNWGVSDLAKKVTDTGKSLASKGQTLMSEGFDAVENLAAGGIDVLETIGKKTYNTLSEHDPAFRKTRDFLSPKSNKPNLSIVLREAKDRAEQEAEKVKENEEAMKAHFGTLFDDNQGLAHLEALEMLSNQSEKKVHSLLNSLSSKDLAEIKPLLISIKETFSVQEEDESAADTDQDVSGLVSQCLAQLKLGTASDKLNTLLEMVRQWIADTQENQEKDSIKDVHQKSIQALAELTAKGVEQFHKAGELILLEKNKENDFIEKSQSLARLTSVLCHEIGNLATRFVACLNKMAEKQENPDEITQFVTNIYLEATNSSTYIQDAFVLLLPVVQHAAIEHSVLFRES</sequence>
<dbReference type="PANTHER" id="PTHR12842:SF6">
    <property type="entry name" value="FI01459P"/>
    <property type="match status" value="1"/>
</dbReference>
<protein>
    <recommendedName>
        <fullName evidence="7">Protein FAM114A2</fullName>
    </recommendedName>
</protein>
<feature type="compositionally biased region" description="Basic and acidic residues" evidence="4">
    <location>
        <begin position="320"/>
        <end position="347"/>
    </location>
</feature>
<keyword evidence="2" id="KW-0597">Phosphoprotein</keyword>
<feature type="compositionally biased region" description="Basic and acidic residues" evidence="4">
    <location>
        <begin position="188"/>
        <end position="210"/>
    </location>
</feature>
<gene>
    <name evidence="5" type="primary">106053609</name>
</gene>
<dbReference type="EnsemblMetazoa" id="BGLB023023-RB">
    <property type="protein sequence ID" value="BGLB023023-PB"/>
    <property type="gene ID" value="BGLB023023"/>
</dbReference>
<feature type="compositionally biased region" description="Basic and acidic residues" evidence="4">
    <location>
        <begin position="150"/>
        <end position="161"/>
    </location>
</feature>
<feature type="compositionally biased region" description="Polar residues" evidence="4">
    <location>
        <begin position="216"/>
        <end position="229"/>
    </location>
</feature>
<dbReference type="InterPro" id="IPR007998">
    <property type="entry name" value="DUF719"/>
</dbReference>
<dbReference type="RefSeq" id="XP_013064643.2">
    <property type="nucleotide sequence ID" value="XM_013209189.2"/>
</dbReference>
<evidence type="ECO:0000256" key="4">
    <source>
        <dbReference type="SAM" id="MobiDB-lite"/>
    </source>
</evidence>
<feature type="compositionally biased region" description="Basic and acidic residues" evidence="4">
    <location>
        <begin position="103"/>
        <end position="129"/>
    </location>
</feature>